<name>A0ABR1BVL6_NECAM</name>
<comment type="caution">
    <text evidence="3">The sequence shown here is derived from an EMBL/GenBank/DDBJ whole genome shotgun (WGS) entry which is preliminary data.</text>
</comment>
<accession>A0ABR1BVL6</accession>
<sequence>MQYCGLINLLLFLIIMPSSLSQSHYSLLPLGEGIPEDFTVSTPFPESPQGIFHHSENDNTFASKFKIPDFERLDPIRMASELMSAAAAAENRRKTLSGINLPLPFAGKPLRFEMTGESNSGLSLRDQKESNSETNNDLSSEAREAFVKAKRICLHSSEASCDEALDTYHRLKFGSSLMEPSSHYSINEDPTTSFAKMFVPALEEKLEELEKNVRTDVSSESIRSVNERDGDGNDQYDERNYLEEDPPHQIRHPFSNVPYPFTGHRTNARRMQDFVKRIS</sequence>
<reference evidence="3 4" key="1">
    <citation type="submission" date="2023-08" db="EMBL/GenBank/DDBJ databases">
        <title>A Necator americanus chromosomal reference genome.</title>
        <authorList>
            <person name="Ilik V."/>
            <person name="Petrzelkova K.J."/>
            <person name="Pardy F."/>
            <person name="Fuh T."/>
            <person name="Niatou-Singa F.S."/>
            <person name="Gouil Q."/>
            <person name="Baker L."/>
            <person name="Ritchie M.E."/>
            <person name="Jex A.R."/>
            <person name="Gazzola D."/>
            <person name="Li H."/>
            <person name="Toshio Fujiwara R."/>
            <person name="Zhan B."/>
            <person name="Aroian R.V."/>
            <person name="Pafco B."/>
            <person name="Schwarz E.M."/>
        </authorList>
    </citation>
    <scope>NUCLEOTIDE SEQUENCE [LARGE SCALE GENOMIC DNA]</scope>
    <source>
        <strain evidence="3 4">Aroian</strain>
        <tissue evidence="3">Whole animal</tissue>
    </source>
</reference>
<evidence type="ECO:0000256" key="2">
    <source>
        <dbReference type="SAM" id="SignalP"/>
    </source>
</evidence>
<keyword evidence="4" id="KW-1185">Reference proteome</keyword>
<protein>
    <submittedName>
        <fullName evidence="3">Uncharacterized protein</fullName>
    </submittedName>
</protein>
<feature type="signal peptide" evidence="2">
    <location>
        <begin position="1"/>
        <end position="21"/>
    </location>
</feature>
<feature type="chain" id="PRO_5045751176" evidence="2">
    <location>
        <begin position="22"/>
        <end position="279"/>
    </location>
</feature>
<feature type="compositionally biased region" description="Basic and acidic residues" evidence="1">
    <location>
        <begin position="225"/>
        <end position="237"/>
    </location>
</feature>
<dbReference type="Proteomes" id="UP001303046">
    <property type="component" value="Unassembled WGS sequence"/>
</dbReference>
<feature type="compositionally biased region" description="Polar residues" evidence="1">
    <location>
        <begin position="215"/>
        <end position="224"/>
    </location>
</feature>
<gene>
    <name evidence="3" type="primary">Necator_chrI.g2398</name>
    <name evidence="3" type="ORF">RB195_006271</name>
</gene>
<proteinExistence type="predicted"/>
<keyword evidence="2" id="KW-0732">Signal</keyword>
<dbReference type="EMBL" id="JAVFWL010000001">
    <property type="protein sequence ID" value="KAK6729123.1"/>
    <property type="molecule type" value="Genomic_DNA"/>
</dbReference>
<evidence type="ECO:0000256" key="1">
    <source>
        <dbReference type="SAM" id="MobiDB-lite"/>
    </source>
</evidence>
<evidence type="ECO:0000313" key="3">
    <source>
        <dbReference type="EMBL" id="KAK6729123.1"/>
    </source>
</evidence>
<feature type="region of interest" description="Disordered" evidence="1">
    <location>
        <begin position="212"/>
        <end position="237"/>
    </location>
</feature>
<evidence type="ECO:0000313" key="4">
    <source>
        <dbReference type="Proteomes" id="UP001303046"/>
    </source>
</evidence>
<feature type="region of interest" description="Disordered" evidence="1">
    <location>
        <begin position="116"/>
        <end position="140"/>
    </location>
</feature>
<organism evidence="3 4">
    <name type="scientific">Necator americanus</name>
    <name type="common">Human hookworm</name>
    <dbReference type="NCBI Taxonomy" id="51031"/>
    <lineage>
        <taxon>Eukaryota</taxon>
        <taxon>Metazoa</taxon>
        <taxon>Ecdysozoa</taxon>
        <taxon>Nematoda</taxon>
        <taxon>Chromadorea</taxon>
        <taxon>Rhabditida</taxon>
        <taxon>Rhabditina</taxon>
        <taxon>Rhabditomorpha</taxon>
        <taxon>Strongyloidea</taxon>
        <taxon>Ancylostomatidae</taxon>
        <taxon>Bunostominae</taxon>
        <taxon>Necator</taxon>
    </lineage>
</organism>